<evidence type="ECO:0000256" key="4">
    <source>
        <dbReference type="ARBA" id="ARBA00012000"/>
    </source>
</evidence>
<dbReference type="FunFam" id="3.10.300.10:FF:000001">
    <property type="entry name" value="Putative 3-methyladenine DNA glycosylase"/>
    <property type="match status" value="1"/>
</dbReference>
<dbReference type="PANTHER" id="PTHR10429">
    <property type="entry name" value="DNA-3-METHYLADENINE GLYCOSYLASE"/>
    <property type="match status" value="1"/>
</dbReference>
<dbReference type="InterPro" id="IPR011034">
    <property type="entry name" value="Formyl_transferase-like_C_sf"/>
</dbReference>
<evidence type="ECO:0000256" key="7">
    <source>
        <dbReference type="ARBA" id="ARBA00023204"/>
    </source>
</evidence>
<evidence type="ECO:0000256" key="8">
    <source>
        <dbReference type="ARBA" id="ARBA00033426"/>
    </source>
</evidence>
<comment type="function">
    <text evidence="2">Hydrolysis of the deoxyribose N-glycosidic bond to excise 3-methyladenine, and 7-methylguanine from the damaged DNA polymer formed by alkylation lesions.</text>
</comment>
<evidence type="ECO:0000313" key="14">
    <source>
        <dbReference type="EMBL" id="KAL1518062.1"/>
    </source>
</evidence>
<evidence type="ECO:0000256" key="6">
    <source>
        <dbReference type="ARBA" id="ARBA00022801"/>
    </source>
</evidence>
<dbReference type="CDD" id="cd00540">
    <property type="entry name" value="AAG"/>
    <property type="match status" value="1"/>
</dbReference>
<dbReference type="NCBIfam" id="TIGR00567">
    <property type="entry name" value="3mg"/>
    <property type="match status" value="1"/>
</dbReference>
<evidence type="ECO:0000256" key="9">
    <source>
        <dbReference type="ARBA" id="ARBA00066187"/>
    </source>
</evidence>
<evidence type="ECO:0000313" key="15">
    <source>
        <dbReference type="Proteomes" id="UP001566132"/>
    </source>
</evidence>
<dbReference type="HAMAP" id="MF_00527">
    <property type="entry name" value="3MGH"/>
    <property type="match status" value="1"/>
</dbReference>
<dbReference type="InterPro" id="IPR003180">
    <property type="entry name" value="MPG"/>
</dbReference>
<dbReference type="EMBL" id="JBDJPC010000001">
    <property type="protein sequence ID" value="KAL1518062.1"/>
    <property type="molecule type" value="Genomic_DNA"/>
</dbReference>
<gene>
    <name evidence="14" type="ORF">ABEB36_001743</name>
</gene>
<keyword evidence="6" id="KW-0378">Hydrolase</keyword>
<comment type="catalytic activity">
    <reaction evidence="1">
        <text>Hydrolysis of alkylated DNA, releasing 3-methyladenine, 3-methylguanine, 7-methylguanine and 7-methyladenine.</text>
        <dbReference type="EC" id="3.2.2.21"/>
    </reaction>
</comment>
<comment type="similarity">
    <text evidence="3">Belongs to the DNA glycosylase MPG family.</text>
</comment>
<evidence type="ECO:0000256" key="2">
    <source>
        <dbReference type="ARBA" id="ARBA00002421"/>
    </source>
</evidence>
<dbReference type="Gene3D" id="3.10.300.10">
    <property type="entry name" value="Methylpurine-DNA glycosylase (MPG)"/>
    <property type="match status" value="1"/>
</dbReference>
<dbReference type="PANTHER" id="PTHR10429:SF0">
    <property type="entry name" value="DNA-3-METHYLADENINE GLYCOSYLASE"/>
    <property type="match status" value="1"/>
</dbReference>
<evidence type="ECO:0000256" key="3">
    <source>
        <dbReference type="ARBA" id="ARBA00009232"/>
    </source>
</evidence>
<evidence type="ECO:0000256" key="12">
    <source>
        <dbReference type="ARBA" id="ARBA00078171"/>
    </source>
</evidence>
<comment type="caution">
    <text evidence="14">The sequence shown here is derived from an EMBL/GenBank/DDBJ whole genome shotgun (WGS) entry which is preliminary data.</text>
</comment>
<dbReference type="AlphaFoldDB" id="A0ABD1FFK6"/>
<reference evidence="14 15" key="1">
    <citation type="submission" date="2024-05" db="EMBL/GenBank/DDBJ databases">
        <title>Genetic variation in Jamaican populations of the coffee berry borer (Hypothenemus hampei).</title>
        <authorList>
            <person name="Errbii M."/>
            <person name="Myrie A."/>
        </authorList>
    </citation>
    <scope>NUCLEOTIDE SEQUENCE [LARGE SCALE GENOMIC DNA]</scope>
    <source>
        <strain evidence="14">JA-Hopewell-2020-01-JO</strain>
        <tissue evidence="14">Whole body</tissue>
    </source>
</reference>
<dbReference type="Pfam" id="PF02245">
    <property type="entry name" value="Pur_DNA_glyco"/>
    <property type="match status" value="1"/>
</dbReference>
<evidence type="ECO:0000256" key="10">
    <source>
        <dbReference type="ARBA" id="ARBA00068926"/>
    </source>
</evidence>
<organism evidence="14 15">
    <name type="scientific">Hypothenemus hampei</name>
    <name type="common">Coffee berry borer</name>
    <dbReference type="NCBI Taxonomy" id="57062"/>
    <lineage>
        <taxon>Eukaryota</taxon>
        <taxon>Metazoa</taxon>
        <taxon>Ecdysozoa</taxon>
        <taxon>Arthropoda</taxon>
        <taxon>Hexapoda</taxon>
        <taxon>Insecta</taxon>
        <taxon>Pterygota</taxon>
        <taxon>Neoptera</taxon>
        <taxon>Endopterygota</taxon>
        <taxon>Coleoptera</taxon>
        <taxon>Polyphaga</taxon>
        <taxon>Cucujiformia</taxon>
        <taxon>Curculionidae</taxon>
        <taxon>Scolytinae</taxon>
        <taxon>Hypothenemus</taxon>
    </lineage>
</organism>
<evidence type="ECO:0000256" key="1">
    <source>
        <dbReference type="ARBA" id="ARBA00000086"/>
    </source>
</evidence>
<proteinExistence type="inferred from homology"/>
<dbReference type="SUPFAM" id="SSF50486">
    <property type="entry name" value="FMT C-terminal domain-like"/>
    <property type="match status" value="1"/>
</dbReference>
<protein>
    <recommendedName>
        <fullName evidence="10">DNA-3-methyladenine glycosylase</fullName>
        <ecNumber evidence="4">3.2.2.21</ecNumber>
    </recommendedName>
    <alternativeName>
        <fullName evidence="11">3-alkyladenine DNA glycosylase</fullName>
    </alternativeName>
    <alternativeName>
        <fullName evidence="8">3-methyladenine DNA glycosidase</fullName>
    </alternativeName>
    <alternativeName>
        <fullName evidence="13">ADPG</fullName>
    </alternativeName>
    <alternativeName>
        <fullName evidence="12">N-methylpurine-DNA glycosylase</fullName>
    </alternativeName>
</protein>
<evidence type="ECO:0000256" key="13">
    <source>
        <dbReference type="ARBA" id="ARBA00082988"/>
    </source>
</evidence>
<name>A0ABD1FFK6_HYPHA</name>
<dbReference type="InterPro" id="IPR036995">
    <property type="entry name" value="MPG_sf"/>
</dbReference>
<dbReference type="EC" id="3.2.2.21" evidence="4"/>
<keyword evidence="7" id="KW-0234">DNA repair</keyword>
<dbReference type="GO" id="GO:0006281">
    <property type="term" value="P:DNA repair"/>
    <property type="evidence" value="ECO:0007669"/>
    <property type="project" value="UniProtKB-KW"/>
</dbReference>
<keyword evidence="5" id="KW-0227">DNA damage</keyword>
<evidence type="ECO:0000256" key="5">
    <source>
        <dbReference type="ARBA" id="ARBA00022763"/>
    </source>
</evidence>
<evidence type="ECO:0000256" key="11">
    <source>
        <dbReference type="ARBA" id="ARBA00076879"/>
    </source>
</evidence>
<dbReference type="GO" id="GO:0003905">
    <property type="term" value="F:alkylbase DNA N-glycosylase activity"/>
    <property type="evidence" value="ECO:0007669"/>
    <property type="project" value="UniProtKB-EC"/>
</dbReference>
<keyword evidence="15" id="KW-1185">Reference proteome</keyword>
<comment type="subunit">
    <text evidence="9">Binds MBD1. Binds SSBP1.</text>
</comment>
<accession>A0ABD1FFK6</accession>
<sequence>MSSLSCTRLLKEHFDKNCIDMANYLLGKILVRKLEDGTILKARIVETESYLGNEDKASHSYGGRRTPGNQPMYMPAGTCYVYQTYGMYFCFNISSKEPGAAVLLRALEPLVGLETMEKFRDIKNEKQKWKPQYLCNGPSKLCIAMNINKNNCNKLDLTDPNNQDLWLENDSEQTSIIKTSRIGIDRVIEEWRLKPLRFYIYGNINVSKRDKKAESELKPVE</sequence>
<dbReference type="Proteomes" id="UP001566132">
    <property type="component" value="Unassembled WGS sequence"/>
</dbReference>